<evidence type="ECO:0000313" key="2">
    <source>
        <dbReference type="Proteomes" id="UP000249819"/>
    </source>
</evidence>
<keyword evidence="2" id="KW-1185">Reference proteome</keyword>
<accession>A0A327W0I3</accession>
<protein>
    <submittedName>
        <fullName evidence="1">Uncharacterized protein</fullName>
    </submittedName>
</protein>
<reference evidence="1 2" key="1">
    <citation type="submission" date="2018-06" db="EMBL/GenBank/DDBJ databases">
        <title>Genomic Encyclopedia of Archaeal and Bacterial Type Strains, Phase II (KMG-II): from individual species to whole genera.</title>
        <authorList>
            <person name="Goeker M."/>
        </authorList>
    </citation>
    <scope>NUCLEOTIDE SEQUENCE [LARGE SCALE GENOMIC DNA]</scope>
    <source>
        <strain evidence="1 2">DSM 29821</strain>
    </source>
</reference>
<dbReference type="SUPFAM" id="SSF56784">
    <property type="entry name" value="HAD-like"/>
    <property type="match status" value="1"/>
</dbReference>
<name>A0A327W0I3_9BACT</name>
<organism evidence="1 2">
    <name type="scientific">Chitinophaga dinghuensis</name>
    <dbReference type="NCBI Taxonomy" id="1539050"/>
    <lineage>
        <taxon>Bacteria</taxon>
        <taxon>Pseudomonadati</taxon>
        <taxon>Bacteroidota</taxon>
        <taxon>Chitinophagia</taxon>
        <taxon>Chitinophagales</taxon>
        <taxon>Chitinophagaceae</taxon>
        <taxon>Chitinophaga</taxon>
    </lineage>
</organism>
<sequence length="155" mass="17896">MIISFDLDDTLIPGIRRFPTEPGNLWHRLFSKEKIRAGTIRLMKVLRQNDYNVCVYTTSYRSPFYVRKLFFSYGITIDRVINKRIHDKVLGARGGQISKYPPAFDIDIHVDDAPGVGIEGERHHFNTIIIAENDPDWEATILNRLGLSENVVKQH</sequence>
<dbReference type="OrthoDB" id="5431593at2"/>
<dbReference type="AlphaFoldDB" id="A0A327W0I3"/>
<dbReference type="EMBL" id="QLMA01000004">
    <property type="protein sequence ID" value="RAJ82272.1"/>
    <property type="molecule type" value="Genomic_DNA"/>
</dbReference>
<dbReference type="InterPro" id="IPR036412">
    <property type="entry name" value="HAD-like_sf"/>
</dbReference>
<evidence type="ECO:0000313" key="1">
    <source>
        <dbReference type="EMBL" id="RAJ82272.1"/>
    </source>
</evidence>
<proteinExistence type="predicted"/>
<dbReference type="Proteomes" id="UP000249819">
    <property type="component" value="Unassembled WGS sequence"/>
</dbReference>
<gene>
    <name evidence="1" type="ORF">CLV59_104497</name>
</gene>
<comment type="caution">
    <text evidence="1">The sequence shown here is derived from an EMBL/GenBank/DDBJ whole genome shotgun (WGS) entry which is preliminary data.</text>
</comment>